<evidence type="ECO:0000313" key="4">
    <source>
        <dbReference type="EMBL" id="OAD79702.1"/>
    </source>
</evidence>
<name>A0A162V3J0_PHYB8</name>
<dbReference type="Pfam" id="PF00106">
    <property type="entry name" value="adh_short"/>
    <property type="match status" value="1"/>
</dbReference>
<proteinExistence type="inferred from homology"/>
<dbReference type="STRING" id="763407.A0A162V3J0"/>
<evidence type="ECO:0000256" key="1">
    <source>
        <dbReference type="ARBA" id="ARBA00022857"/>
    </source>
</evidence>
<dbReference type="InParanoid" id="A0A162V3J0"/>
<evidence type="ECO:0000256" key="3">
    <source>
        <dbReference type="RuleBase" id="RU000363"/>
    </source>
</evidence>
<dbReference type="InterPro" id="IPR020904">
    <property type="entry name" value="Sc_DH/Rdtase_CS"/>
</dbReference>
<evidence type="ECO:0008006" key="6">
    <source>
        <dbReference type="Google" id="ProtNLM"/>
    </source>
</evidence>
<dbReference type="PROSITE" id="PS00061">
    <property type="entry name" value="ADH_SHORT"/>
    <property type="match status" value="1"/>
</dbReference>
<dbReference type="RefSeq" id="XP_018297742.1">
    <property type="nucleotide sequence ID" value="XM_018428795.1"/>
</dbReference>
<comment type="similarity">
    <text evidence="3">Belongs to the short-chain dehydrogenases/reductases (SDR) family.</text>
</comment>
<organism evidence="4 5">
    <name type="scientific">Phycomyces blakesleeanus (strain ATCC 8743b / DSM 1359 / FGSC 10004 / NBRC 33097 / NRRL 1555)</name>
    <dbReference type="NCBI Taxonomy" id="763407"/>
    <lineage>
        <taxon>Eukaryota</taxon>
        <taxon>Fungi</taxon>
        <taxon>Fungi incertae sedis</taxon>
        <taxon>Mucoromycota</taxon>
        <taxon>Mucoromycotina</taxon>
        <taxon>Mucoromycetes</taxon>
        <taxon>Mucorales</taxon>
        <taxon>Phycomycetaceae</taxon>
        <taxon>Phycomyces</taxon>
    </lineage>
</organism>
<keyword evidence="5" id="KW-1185">Reference proteome</keyword>
<dbReference type="EMBL" id="KV440972">
    <property type="protein sequence ID" value="OAD79702.1"/>
    <property type="molecule type" value="Genomic_DNA"/>
</dbReference>
<dbReference type="InterPro" id="IPR002347">
    <property type="entry name" value="SDR_fam"/>
</dbReference>
<dbReference type="Gene3D" id="3.40.50.720">
    <property type="entry name" value="NAD(P)-binding Rossmann-like Domain"/>
    <property type="match status" value="1"/>
</dbReference>
<dbReference type="SUPFAM" id="SSF51735">
    <property type="entry name" value="NAD(P)-binding Rossmann-fold domains"/>
    <property type="match status" value="1"/>
</dbReference>
<dbReference type="VEuPathDB" id="FungiDB:PHYBLDRAFT_121364"/>
<keyword evidence="2" id="KW-0560">Oxidoreductase</keyword>
<dbReference type="Proteomes" id="UP000077315">
    <property type="component" value="Unassembled WGS sequence"/>
</dbReference>
<dbReference type="PANTHER" id="PTHR43658:SF8">
    <property type="entry name" value="17-BETA-HYDROXYSTEROID DEHYDROGENASE 14-RELATED"/>
    <property type="match status" value="1"/>
</dbReference>
<dbReference type="AlphaFoldDB" id="A0A162V3J0"/>
<evidence type="ECO:0000256" key="2">
    <source>
        <dbReference type="ARBA" id="ARBA00023002"/>
    </source>
</evidence>
<gene>
    <name evidence="4" type="ORF">PHYBLDRAFT_121364</name>
</gene>
<dbReference type="PRINTS" id="PR00080">
    <property type="entry name" value="SDRFAMILY"/>
</dbReference>
<evidence type="ECO:0000313" key="5">
    <source>
        <dbReference type="Proteomes" id="UP000077315"/>
    </source>
</evidence>
<dbReference type="OrthoDB" id="3819888at2759"/>
<dbReference type="PANTHER" id="PTHR43658">
    <property type="entry name" value="SHORT-CHAIN DEHYDROGENASE/REDUCTASE"/>
    <property type="match status" value="1"/>
</dbReference>
<dbReference type="PRINTS" id="PR00081">
    <property type="entry name" value="GDHRDH"/>
</dbReference>
<dbReference type="InterPro" id="IPR036291">
    <property type="entry name" value="NAD(P)-bd_dom_sf"/>
</dbReference>
<sequence length="253" mass="26717">MQIKGNTFVVTGGASGLGEQAVRDLVAQGANVIIMDINHARAELLIKELGSQVYSHGITDTTSESLVNEALDGGIANFPGSALVGAILCGGILSPKKDQEGYGPDGKLTSYSQFKHIVTVNLFGTYNVAQQVSQRMLNNEEMGADKERGVIITVSSICGLDGIIVAYGTSKAAIAGLTLPLARELADHGIRVMNIAPGPFNTPILKTTDIVAPHCLFPRRNGESSEFSKLVLNIIDTPMLNGSIIRLDGALRT</sequence>
<dbReference type="GeneID" id="28989701"/>
<reference evidence="5" key="1">
    <citation type="submission" date="2015-06" db="EMBL/GenBank/DDBJ databases">
        <title>Expansion of signal transduction pathways in fungi by whole-genome duplication.</title>
        <authorList>
            <consortium name="DOE Joint Genome Institute"/>
            <person name="Corrochano L.M."/>
            <person name="Kuo A."/>
            <person name="Marcet-Houben M."/>
            <person name="Polaino S."/>
            <person name="Salamov A."/>
            <person name="Villalobos J.M."/>
            <person name="Alvarez M.I."/>
            <person name="Avalos J."/>
            <person name="Benito E.P."/>
            <person name="Benoit I."/>
            <person name="Burger G."/>
            <person name="Camino L.P."/>
            <person name="Canovas D."/>
            <person name="Cerda-Olmedo E."/>
            <person name="Cheng J.-F."/>
            <person name="Dominguez A."/>
            <person name="Elias M."/>
            <person name="Eslava A.P."/>
            <person name="Glaser F."/>
            <person name="Grimwood J."/>
            <person name="Gutierrez G."/>
            <person name="Heitman J."/>
            <person name="Henrissat B."/>
            <person name="Iturriaga E.A."/>
            <person name="Lang B.F."/>
            <person name="Lavin J.L."/>
            <person name="Lee S."/>
            <person name="Li W."/>
            <person name="Lindquist E."/>
            <person name="Lopez-Garcia S."/>
            <person name="Luque E.M."/>
            <person name="Marcos A.T."/>
            <person name="Martin J."/>
            <person name="McCluskey K."/>
            <person name="Medina H.R."/>
            <person name="Miralles-Duran A."/>
            <person name="Miyazaki A."/>
            <person name="Munoz-Torres E."/>
            <person name="Oguiza J.A."/>
            <person name="Ohm R."/>
            <person name="Olmedo M."/>
            <person name="Orejas M."/>
            <person name="Ortiz-Castellanos L."/>
            <person name="Pisabarro A.G."/>
            <person name="Rodriguez-Romero J."/>
            <person name="Ruiz-Herrera J."/>
            <person name="Ruiz-Vazquez R."/>
            <person name="Sanz C."/>
            <person name="Schackwitz W."/>
            <person name="Schmutz J."/>
            <person name="Shahriari M."/>
            <person name="Shelest E."/>
            <person name="Silva-Franco F."/>
            <person name="Soanes D."/>
            <person name="Syed K."/>
            <person name="Tagua V.G."/>
            <person name="Talbot N.J."/>
            <person name="Thon M."/>
            <person name="De vries R.P."/>
            <person name="Wiebenga A."/>
            <person name="Yadav J.S."/>
            <person name="Braun E.L."/>
            <person name="Baker S."/>
            <person name="Garre V."/>
            <person name="Horwitz B."/>
            <person name="Torres-Martinez S."/>
            <person name="Idnurm A."/>
            <person name="Herrera-Estrella A."/>
            <person name="Gabaldon T."/>
            <person name="Grigoriev I.V."/>
        </authorList>
    </citation>
    <scope>NUCLEOTIDE SEQUENCE [LARGE SCALE GENOMIC DNA]</scope>
    <source>
        <strain evidence="5">NRRL 1555(-)</strain>
    </source>
</reference>
<dbReference type="GO" id="GO:0016491">
    <property type="term" value="F:oxidoreductase activity"/>
    <property type="evidence" value="ECO:0007669"/>
    <property type="project" value="UniProtKB-KW"/>
</dbReference>
<keyword evidence="1" id="KW-0521">NADP</keyword>
<protein>
    <recommendedName>
        <fullName evidence="6">3-hydroxyacyl-CoA dehydrogenase</fullName>
    </recommendedName>
</protein>
<accession>A0A162V3J0</accession>